<keyword evidence="3" id="KW-1185">Reference proteome</keyword>
<organism evidence="2 3">
    <name type="scientific">Bacillus thermotolerans</name>
    <name type="common">Quasibacillus thermotolerans</name>
    <dbReference type="NCBI Taxonomy" id="1221996"/>
    <lineage>
        <taxon>Bacteria</taxon>
        <taxon>Bacillati</taxon>
        <taxon>Bacillota</taxon>
        <taxon>Bacilli</taxon>
        <taxon>Bacillales</taxon>
        <taxon>Bacillaceae</taxon>
        <taxon>Bacillus</taxon>
    </lineage>
</organism>
<accession>A0A0F5HJI6</accession>
<dbReference type="Pfam" id="PF10086">
    <property type="entry name" value="YhfC"/>
    <property type="match status" value="1"/>
</dbReference>
<feature type="transmembrane region" description="Helical" evidence="1">
    <location>
        <begin position="42"/>
        <end position="61"/>
    </location>
</feature>
<keyword evidence="1" id="KW-0812">Transmembrane</keyword>
<dbReference type="Proteomes" id="UP000031563">
    <property type="component" value="Unassembled WGS sequence"/>
</dbReference>
<proteinExistence type="predicted"/>
<reference evidence="2" key="1">
    <citation type="submission" date="2015-02" db="EMBL/GenBank/DDBJ databases">
        <title>Genome Assembly of Bacillaceae bacterium MTCC 8252.</title>
        <authorList>
            <person name="Verma A."/>
            <person name="Khatri I."/>
            <person name="Mual P."/>
            <person name="Subramanian S."/>
            <person name="Krishnamurthi S."/>
        </authorList>
    </citation>
    <scope>NUCLEOTIDE SEQUENCE [LARGE SCALE GENOMIC DNA]</scope>
    <source>
        <strain evidence="2">MTCC 8252</strain>
    </source>
</reference>
<dbReference type="InterPro" id="IPR011397">
    <property type="entry name" value="YhfC"/>
</dbReference>
<evidence type="ECO:0000313" key="3">
    <source>
        <dbReference type="Proteomes" id="UP000031563"/>
    </source>
</evidence>
<dbReference type="EMBL" id="JWIR02000007">
    <property type="protein sequence ID" value="KKB42854.1"/>
    <property type="molecule type" value="Genomic_DNA"/>
</dbReference>
<evidence type="ECO:0000256" key="1">
    <source>
        <dbReference type="SAM" id="Phobius"/>
    </source>
</evidence>
<keyword evidence="1" id="KW-0472">Membrane</keyword>
<dbReference type="STRING" id="1221996.QY95_03327"/>
<dbReference type="RefSeq" id="WP_229731604.1">
    <property type="nucleotide sequence ID" value="NZ_JWIQ02000071.1"/>
</dbReference>
<dbReference type="AlphaFoldDB" id="A0A0F5IB75"/>
<feature type="transmembrane region" description="Helical" evidence="1">
    <location>
        <begin position="117"/>
        <end position="141"/>
    </location>
</feature>
<sequence>MKKLVESSAYAGMVIQLLISILLPIGLIIYWSRKGYFSWKAFFTGIAVFILFAQVLEAGLHTVMIDPAGPSLKVSDNPYLFALYGGLAAAVFEELGRYLAFLFVLKNSREFGDGVSLGIGHGGIEAVLIGAFGAVNAFIYATMVNAGTFETVFSALPADQVAAIKQQVIDTGFWLYALGAVERAAAIIIQITFSVIVLFGVKARKFQYVLYAIGLHLLVDFFVALYQVGIVTSIWLIEAWVIAFAGLSLFMLKKMKEKFRQT</sequence>
<protein>
    <submittedName>
        <fullName evidence="2">Membrane protein</fullName>
    </submittedName>
</protein>
<name>A0A0F5IB75_BACTR</name>
<accession>A0A0F5IB75</accession>
<evidence type="ECO:0000313" key="2">
    <source>
        <dbReference type="EMBL" id="KKB42854.1"/>
    </source>
</evidence>
<feature type="transmembrane region" description="Helical" evidence="1">
    <location>
        <begin position="234"/>
        <end position="252"/>
    </location>
</feature>
<dbReference type="PIRSF" id="PIRSF033101">
    <property type="entry name" value="UCP033101"/>
    <property type="match status" value="1"/>
</dbReference>
<feature type="transmembrane region" description="Helical" evidence="1">
    <location>
        <begin position="208"/>
        <end position="228"/>
    </location>
</feature>
<feature type="transmembrane region" description="Helical" evidence="1">
    <location>
        <begin position="12"/>
        <end position="30"/>
    </location>
</feature>
<feature type="transmembrane region" description="Helical" evidence="1">
    <location>
        <begin position="184"/>
        <end position="201"/>
    </location>
</feature>
<keyword evidence="1" id="KW-1133">Transmembrane helix</keyword>
<gene>
    <name evidence="2" type="ORF">QY95_03327</name>
</gene>
<feature type="transmembrane region" description="Helical" evidence="1">
    <location>
        <begin position="81"/>
        <end position="105"/>
    </location>
</feature>
<comment type="caution">
    <text evidence="2">The sequence shown here is derived from an EMBL/GenBank/DDBJ whole genome shotgun (WGS) entry which is preliminary data.</text>
</comment>